<dbReference type="STRING" id="871963.Desdi_0305"/>
<keyword evidence="1" id="KW-1133">Transmembrane helix</keyword>
<protein>
    <submittedName>
        <fullName evidence="2">Uncharacterized protein</fullName>
    </submittedName>
</protein>
<dbReference type="KEGG" id="ddl:Desdi_0305"/>
<keyword evidence="3" id="KW-1185">Reference proteome</keyword>
<proteinExistence type="predicted"/>
<evidence type="ECO:0000313" key="2">
    <source>
        <dbReference type="EMBL" id="AGA67853.1"/>
    </source>
</evidence>
<dbReference type="HOGENOM" id="CLU_2141850_0_0_9"/>
<evidence type="ECO:0000313" key="3">
    <source>
        <dbReference type="Proteomes" id="UP000010797"/>
    </source>
</evidence>
<name>L0F4I1_DESDL</name>
<gene>
    <name evidence="2" type="ordered locus">Desdi_0305</name>
</gene>
<sequence length="112" mass="12661">MSRKRAKRTSPLKRLIYFVGILLVLCVSVVAIVSFVPTRNSSTNAPSTSGPIAGVLLVNPENPLPENYRSENLVNLYKQNNRHFQLANADIKICKTVLRQWTPCLRLRRRTG</sequence>
<feature type="transmembrane region" description="Helical" evidence="1">
    <location>
        <begin position="15"/>
        <end position="36"/>
    </location>
</feature>
<keyword evidence="1" id="KW-0812">Transmembrane</keyword>
<dbReference type="EMBL" id="CP003344">
    <property type="protein sequence ID" value="AGA67853.1"/>
    <property type="molecule type" value="Genomic_DNA"/>
</dbReference>
<dbReference type="Proteomes" id="UP000010797">
    <property type="component" value="Chromosome"/>
</dbReference>
<reference evidence="3" key="1">
    <citation type="submission" date="2012-02" db="EMBL/GenBank/DDBJ databases">
        <title>Complete sequence of Desulfitobacterium dichloroeliminans LMG P-21439.</title>
        <authorList>
            <person name="Lucas S."/>
            <person name="Han J."/>
            <person name="Lapidus A."/>
            <person name="Cheng J.-F."/>
            <person name="Goodwin L."/>
            <person name="Pitluck S."/>
            <person name="Peters L."/>
            <person name="Ovchinnikova G."/>
            <person name="Teshima H."/>
            <person name="Detter J.C."/>
            <person name="Han C."/>
            <person name="Tapia R."/>
            <person name="Land M."/>
            <person name="Hauser L."/>
            <person name="Kyrpides N."/>
            <person name="Ivanova N."/>
            <person name="Pagani I."/>
            <person name="Kruse T."/>
            <person name="de Vos W.M."/>
            <person name="Boon N."/>
            <person name="Smidt H."/>
            <person name="Woyke T."/>
        </authorList>
    </citation>
    <scope>NUCLEOTIDE SEQUENCE [LARGE SCALE GENOMIC DNA]</scope>
    <source>
        <strain evidence="3">LMG P-21439 / DCA1</strain>
    </source>
</reference>
<accession>L0F4I1</accession>
<dbReference type="AlphaFoldDB" id="L0F4I1"/>
<keyword evidence="1" id="KW-0472">Membrane</keyword>
<organism evidence="2 3">
    <name type="scientific">Desulfitobacterium dichloroeliminans (strain LMG P-21439 / DCA1)</name>
    <dbReference type="NCBI Taxonomy" id="871963"/>
    <lineage>
        <taxon>Bacteria</taxon>
        <taxon>Bacillati</taxon>
        <taxon>Bacillota</taxon>
        <taxon>Clostridia</taxon>
        <taxon>Eubacteriales</taxon>
        <taxon>Desulfitobacteriaceae</taxon>
        <taxon>Desulfitobacterium</taxon>
    </lineage>
</organism>
<evidence type="ECO:0000256" key="1">
    <source>
        <dbReference type="SAM" id="Phobius"/>
    </source>
</evidence>